<proteinExistence type="predicted"/>
<dbReference type="EMBL" id="CP036295">
    <property type="protein sequence ID" value="QCC85305.1"/>
    <property type="molecule type" value="Genomic_DNA"/>
</dbReference>
<protein>
    <submittedName>
        <fullName evidence="2">NYN domain-containing protein</fullName>
    </submittedName>
</protein>
<dbReference type="GO" id="GO:0004540">
    <property type="term" value="F:RNA nuclease activity"/>
    <property type="evidence" value="ECO:0007669"/>
    <property type="project" value="InterPro"/>
</dbReference>
<evidence type="ECO:0000313" key="3">
    <source>
        <dbReference type="Proteomes" id="UP000297065"/>
    </source>
</evidence>
<evidence type="ECO:0000259" key="1">
    <source>
        <dbReference type="Pfam" id="PF01936"/>
    </source>
</evidence>
<dbReference type="AlphaFoldDB" id="A0A4P7UGP8"/>
<dbReference type="PANTHER" id="PTHR35458">
    <property type="entry name" value="SLR0755 PROTEIN"/>
    <property type="match status" value="1"/>
</dbReference>
<dbReference type="Pfam" id="PF01936">
    <property type="entry name" value="NYN"/>
    <property type="match status" value="1"/>
</dbReference>
<dbReference type="PANTHER" id="PTHR35458:SF8">
    <property type="entry name" value="SLR0650 PROTEIN"/>
    <property type="match status" value="1"/>
</dbReference>
<dbReference type="OrthoDB" id="9809421at2"/>
<evidence type="ECO:0000313" key="2">
    <source>
        <dbReference type="EMBL" id="QCC85305.1"/>
    </source>
</evidence>
<feature type="domain" description="NYN" evidence="1">
    <location>
        <begin position="3"/>
        <end position="141"/>
    </location>
</feature>
<sequence length="199" mass="23134">MHTAFLIDGFNFYHSIQYLNNKLKWFDYSSFCKHFMREEDTLHSITYFTALANWRERAVKRHSVFIEACGVMGVNVVLGKFKEKTARCPYCEKNFTKHEEKATDVNIALFAYRLASQGVEKVFLITGDTDMIPAIRLIKQDFPQTTVGVIFPYHRYTGEMKKEAHLSYKTDDNSLENFILPTVLVKPNGKKIRCPAEWA</sequence>
<organism evidence="2 3">
    <name type="scientific">Desulfovibrio desulfuricans</name>
    <dbReference type="NCBI Taxonomy" id="876"/>
    <lineage>
        <taxon>Bacteria</taxon>
        <taxon>Pseudomonadati</taxon>
        <taxon>Thermodesulfobacteriota</taxon>
        <taxon>Desulfovibrionia</taxon>
        <taxon>Desulfovibrionales</taxon>
        <taxon>Desulfovibrionaceae</taxon>
        <taxon>Desulfovibrio</taxon>
    </lineage>
</organism>
<name>A0A4P7UGP8_DESDE</name>
<dbReference type="InterPro" id="IPR047140">
    <property type="entry name" value="LabA"/>
</dbReference>
<reference evidence="2 3" key="1">
    <citation type="submission" date="2019-02" db="EMBL/GenBank/DDBJ databases">
        <title>Complete Genome Sequence of Desulfovibrio desulfuricans IC1, a Sulfonate Utilizing Anaerobe.</title>
        <authorList>
            <person name="Day L.A."/>
            <person name="De Leon K.B."/>
            <person name="Wall J.D."/>
        </authorList>
    </citation>
    <scope>NUCLEOTIDE SEQUENCE [LARGE SCALE GENOMIC DNA]</scope>
    <source>
        <strain evidence="2 3">IC1</strain>
    </source>
</reference>
<dbReference type="CDD" id="cd18722">
    <property type="entry name" value="PIN_NicB-like"/>
    <property type="match status" value="1"/>
</dbReference>
<gene>
    <name evidence="2" type="ORF">DDIC_05335</name>
</gene>
<dbReference type="Proteomes" id="UP000297065">
    <property type="component" value="Chromosome"/>
</dbReference>
<accession>A0A4P7UGP8</accession>
<dbReference type="InterPro" id="IPR021139">
    <property type="entry name" value="NYN"/>
</dbReference>
<dbReference type="RefSeq" id="WP_136399482.1">
    <property type="nucleotide sequence ID" value="NZ_CP036295.1"/>
</dbReference>
<dbReference type="Gene3D" id="3.40.50.1010">
    <property type="entry name" value="5'-nuclease"/>
    <property type="match status" value="1"/>
</dbReference>